<dbReference type="Pfam" id="PF05572">
    <property type="entry name" value="Peptidase_M43"/>
    <property type="match status" value="1"/>
</dbReference>
<organism evidence="12 13">
    <name type="scientific">Hymenobacter negativus</name>
    <dbReference type="NCBI Taxonomy" id="2795026"/>
    <lineage>
        <taxon>Bacteria</taxon>
        <taxon>Pseudomonadati</taxon>
        <taxon>Bacteroidota</taxon>
        <taxon>Cytophagia</taxon>
        <taxon>Cytophagales</taxon>
        <taxon>Hymenobacteraceae</taxon>
        <taxon>Hymenobacter</taxon>
    </lineage>
</organism>
<keyword evidence="5" id="KW-0378">Hydrolase</keyword>
<evidence type="ECO:0000256" key="4">
    <source>
        <dbReference type="ARBA" id="ARBA00022729"/>
    </source>
</evidence>
<dbReference type="Gene3D" id="3.40.390.10">
    <property type="entry name" value="Collagenase (Catalytic Domain)"/>
    <property type="match status" value="1"/>
</dbReference>
<dbReference type="InterPro" id="IPR024079">
    <property type="entry name" value="MetalloPept_cat_dom_sf"/>
</dbReference>
<accession>A0ABS3QEC1</accession>
<evidence type="ECO:0000256" key="2">
    <source>
        <dbReference type="ARBA" id="ARBA00022670"/>
    </source>
</evidence>
<comment type="similarity">
    <text evidence="1">Belongs to the peptidase M43B family.</text>
</comment>
<dbReference type="Proteomes" id="UP000664369">
    <property type="component" value="Unassembled WGS sequence"/>
</dbReference>
<keyword evidence="7" id="KW-0482">Metalloprotease</keyword>
<evidence type="ECO:0000313" key="12">
    <source>
        <dbReference type="EMBL" id="MBO2009596.1"/>
    </source>
</evidence>
<dbReference type="RefSeq" id="WP_208175221.1">
    <property type="nucleotide sequence ID" value="NZ_JAGETZ010000004.1"/>
</dbReference>
<proteinExistence type="inferred from homology"/>
<reference evidence="12 13" key="1">
    <citation type="submission" date="2021-03" db="EMBL/GenBank/DDBJ databases">
        <authorList>
            <person name="Kim M.K."/>
        </authorList>
    </citation>
    <scope>NUCLEOTIDE SEQUENCE [LARGE SCALE GENOMIC DNA]</scope>
    <source>
        <strain evidence="12 13">BT442</strain>
    </source>
</reference>
<dbReference type="PANTHER" id="PTHR47466:SF1">
    <property type="entry name" value="METALLOPROTEASE MEP1 (AFU_ORTHOLOGUE AFUA_1G07730)-RELATED"/>
    <property type="match status" value="1"/>
</dbReference>
<gene>
    <name evidence="12" type="ORF">J4E00_11080</name>
</gene>
<evidence type="ECO:0000259" key="10">
    <source>
        <dbReference type="Pfam" id="PF05572"/>
    </source>
</evidence>
<dbReference type="NCBIfam" id="TIGR04183">
    <property type="entry name" value="Por_Secre_tail"/>
    <property type="match status" value="1"/>
</dbReference>
<sequence length="656" mass="70300">MFKKLLIGSAFLLASAGAATAQSAPPAFMAPCATPSPALLSPERRAMLDQIEQQTQQYLKAHPIEVQAQGQAARIDPNRIYNIPVVVHVLYNNWTQAISGQQVQSQIDVLNEDFARTNADANQTPAVHVPLAGSSRIRFALVHADPRGNCMEGIRYVYTSQPYFEASQLYISQSMKYTSTGGDDAWDTSHYLNIWVCELSNSAAGSGLSGVAGFSNFPGTVPPAEDGVVVDYRYFGRATSGQGRTATHEVGHYFNLHHIWGDSYQPCLDDLVADTPQQQGYSFINTSGNVQYMGLNSGCPTGQTSNCTGQTTYDMYTNYMDYTSCQNMFSRGQVSRMESLLQFGGARAGLLSNVGFTGTPTFTSTMPASFCGNSRTTVTVNPICNASSYTFSLGSATSSVVFAATGQSTPYTTSTPSATITLAAGDYTNDICVRANFINGTSTVTTCQPLQVNSGPPAPPVPAETYQRGPNSCYYGIMLPQSGGADYYTAIVEADGGATVLTDTQYVPVGYTGPVYFPFNLLGYQVVKVTIVATNACGDSGKMVMELEIHKPEAGCTYETARPVASTAKPAATAPAREPAMLYPNPAADEVTIALAKSSTSAHVRVRNLMGNVVKEFDQQANTRTLRLNDLKPGLYIVEVQGTGGLQRIHLSVERP</sequence>
<feature type="chain" id="PRO_5046936656" evidence="9">
    <location>
        <begin position="22"/>
        <end position="656"/>
    </location>
</feature>
<comment type="caution">
    <text evidence="12">The sequence shown here is derived from an EMBL/GenBank/DDBJ whole genome shotgun (WGS) entry which is preliminary data.</text>
</comment>
<evidence type="ECO:0000256" key="8">
    <source>
        <dbReference type="ARBA" id="ARBA00023157"/>
    </source>
</evidence>
<dbReference type="CDD" id="cd04275">
    <property type="entry name" value="ZnMc_pappalysin_like"/>
    <property type="match status" value="1"/>
</dbReference>
<keyword evidence="8" id="KW-1015">Disulfide bond</keyword>
<keyword evidence="13" id="KW-1185">Reference proteome</keyword>
<dbReference type="PANTHER" id="PTHR47466">
    <property type="match status" value="1"/>
</dbReference>
<keyword evidence="4 9" id="KW-0732">Signal</keyword>
<evidence type="ECO:0000313" key="13">
    <source>
        <dbReference type="Proteomes" id="UP000664369"/>
    </source>
</evidence>
<evidence type="ECO:0000256" key="6">
    <source>
        <dbReference type="ARBA" id="ARBA00022833"/>
    </source>
</evidence>
<evidence type="ECO:0000256" key="7">
    <source>
        <dbReference type="ARBA" id="ARBA00023049"/>
    </source>
</evidence>
<evidence type="ECO:0000256" key="1">
    <source>
        <dbReference type="ARBA" id="ARBA00008721"/>
    </source>
</evidence>
<protein>
    <submittedName>
        <fullName evidence="12">T9SS type A sorting domain-containing protein</fullName>
    </submittedName>
</protein>
<name>A0ABS3QEC1_9BACT</name>
<dbReference type="SUPFAM" id="SSF55486">
    <property type="entry name" value="Metalloproteases ('zincins'), catalytic domain"/>
    <property type="match status" value="1"/>
</dbReference>
<dbReference type="Pfam" id="PF18962">
    <property type="entry name" value="Por_Secre_tail"/>
    <property type="match status" value="1"/>
</dbReference>
<dbReference type="EMBL" id="JAGETZ010000004">
    <property type="protein sequence ID" value="MBO2009596.1"/>
    <property type="molecule type" value="Genomic_DNA"/>
</dbReference>
<feature type="domain" description="Peptidase M43 pregnancy-associated plasma-A" evidence="10">
    <location>
        <begin position="183"/>
        <end position="341"/>
    </location>
</feature>
<keyword evidence="2" id="KW-0645">Protease</keyword>
<evidence type="ECO:0000256" key="5">
    <source>
        <dbReference type="ARBA" id="ARBA00022801"/>
    </source>
</evidence>
<keyword evidence="3" id="KW-0479">Metal-binding</keyword>
<evidence type="ECO:0000256" key="9">
    <source>
        <dbReference type="SAM" id="SignalP"/>
    </source>
</evidence>
<evidence type="ECO:0000259" key="11">
    <source>
        <dbReference type="Pfam" id="PF18962"/>
    </source>
</evidence>
<dbReference type="InterPro" id="IPR026444">
    <property type="entry name" value="Secre_tail"/>
</dbReference>
<feature type="signal peptide" evidence="9">
    <location>
        <begin position="1"/>
        <end position="21"/>
    </location>
</feature>
<dbReference type="InterPro" id="IPR008754">
    <property type="entry name" value="Peptidase_M43"/>
</dbReference>
<keyword evidence="6" id="KW-0862">Zinc</keyword>
<feature type="domain" description="Secretion system C-terminal sorting" evidence="11">
    <location>
        <begin position="582"/>
        <end position="643"/>
    </location>
</feature>
<evidence type="ECO:0000256" key="3">
    <source>
        <dbReference type="ARBA" id="ARBA00022723"/>
    </source>
</evidence>